<dbReference type="EMBL" id="CP002275">
    <property type="protein sequence ID" value="AFS13661.1"/>
    <property type="molecule type" value="Genomic_DNA"/>
</dbReference>
<reference evidence="2 3" key="1">
    <citation type="journal article" date="2007" name="PLoS ONE">
        <title>Molecular analysis of a leprosy immunotherapeutic bacillus provides insights into Mycobacterium evolution.</title>
        <authorList>
            <person name="Ahmed N."/>
            <person name="Saini V."/>
            <person name="Raghuvanshi S."/>
            <person name="Khurana J.P."/>
            <person name="Tyagi A.K."/>
            <person name="Tyagi A.K."/>
            <person name="Hasnain S.E."/>
        </authorList>
    </citation>
    <scope>NUCLEOTIDE SEQUENCE [LARGE SCALE GENOMIC DNA]</scope>
    <source>
        <strain evidence="2">MTCC 9506</strain>
    </source>
</reference>
<dbReference type="PATRIC" id="fig|1232724.3.peg.1689"/>
<organism evidence="2 3">
    <name type="scientific">Mycobacterium indicus pranii (strain DSM 45239 / MTCC 9506)</name>
    <dbReference type="NCBI Taxonomy" id="1232724"/>
    <lineage>
        <taxon>Bacteria</taxon>
        <taxon>Bacillati</taxon>
        <taxon>Actinomycetota</taxon>
        <taxon>Actinomycetes</taxon>
        <taxon>Mycobacteriales</taxon>
        <taxon>Mycobacteriaceae</taxon>
        <taxon>Mycobacterium</taxon>
        <taxon>Mycobacterium avium complex (MAC)</taxon>
    </lineage>
</organism>
<dbReference type="KEGG" id="mid:MIP_02423"/>
<accession>J9WEC6</accession>
<dbReference type="AlphaFoldDB" id="J9WEC6"/>
<name>J9WEC6_MYCIP</name>
<dbReference type="Proteomes" id="UP000007329">
    <property type="component" value="Chromosome"/>
</dbReference>
<evidence type="ECO:0000256" key="1">
    <source>
        <dbReference type="SAM" id="MobiDB-lite"/>
    </source>
</evidence>
<sequence length="404" mass="45235">MNGFMRGPQLAELLGRSARAAFDDLERLDPDTLLSENLDVLVHGLLARHVPEPVSVDWTAVSGTPVQETTIERTTMEFGERRDHRIPGSRITISWPLTGTAEILRRQASQFTLGPDRGTIRDDSLQLEIESPELSTEFVERQMAELRTDVDRRIEWANHDVALHRTAMERELKQAAKARRARIIENRRISSALKIPITPTGVQRPPVPARRRQVPLQQRRASAEFTPEPVLDEAIYQDILDVVENWARSLERTCTPPIRALGEEALRDLLLGTLNGYWQGAAGGEVFNGEGKTDILIREDGRNAFIAECKVWGGASRATAALDQLLSYLVWRDTKAALIVFIKNAKPSDIIGRLHQAAREHPRHLLTVDAADAERRADYVFSADDGDRRIELAVIPVVLRGDAA</sequence>
<gene>
    <name evidence="2" type="ORF">MIP_02423</name>
</gene>
<evidence type="ECO:0000313" key="2">
    <source>
        <dbReference type="EMBL" id="AFS13661.1"/>
    </source>
</evidence>
<protein>
    <submittedName>
        <fullName evidence="2">Uncharacterized protein</fullName>
    </submittedName>
</protein>
<proteinExistence type="predicted"/>
<dbReference type="RefSeq" id="WP_014941595.1">
    <property type="nucleotide sequence ID" value="NC_018612.1"/>
</dbReference>
<reference evidence="2 3" key="2">
    <citation type="journal article" date="2012" name="Nucleic Acids Res.">
        <title>Massive gene acquisitions in Mycobacterium indicus pranii provide a perspective on mycobacterial evolution.</title>
        <authorList>
            <person name="Saini V."/>
            <person name="Raghuvanshi S."/>
            <person name="Khurana J.P."/>
            <person name="Ahmed N."/>
            <person name="Hasnain S.E."/>
            <person name="Tyagi A.K."/>
            <person name="Tyagi A.K."/>
        </authorList>
    </citation>
    <scope>NUCLEOTIDE SEQUENCE [LARGE SCALE GENOMIC DNA]</scope>
    <source>
        <strain evidence="3">DSM 45239 / MTCC 9506</strain>
    </source>
</reference>
<dbReference type="HOGENOM" id="CLU_054942_0_0_11"/>
<feature type="region of interest" description="Disordered" evidence="1">
    <location>
        <begin position="198"/>
        <end position="221"/>
    </location>
</feature>
<evidence type="ECO:0000313" key="3">
    <source>
        <dbReference type="Proteomes" id="UP000007329"/>
    </source>
</evidence>